<accession>A0A7C4E0S2</accession>
<dbReference type="AlphaFoldDB" id="A0A7C4E0S2"/>
<proteinExistence type="predicted"/>
<sequence>MSTVYPAVSGTVLVRDRGSGDKETQPFTLEATSDLKIKITINARANLRYVALWWYLYGVGEDIFYKRGSVDEEQGTFEFYAAAIPPGNWYIRIVSANCNWELTVEKVT</sequence>
<name>A0A7C4E0S2_CALS0</name>
<dbReference type="EMBL" id="DTAD01000072">
    <property type="protein sequence ID" value="HGN90745.1"/>
    <property type="molecule type" value="Genomic_DNA"/>
</dbReference>
<evidence type="ECO:0000313" key="1">
    <source>
        <dbReference type="EMBL" id="HGN90745.1"/>
    </source>
</evidence>
<protein>
    <submittedName>
        <fullName evidence="1">Uncharacterized protein</fullName>
    </submittedName>
</protein>
<organism evidence="1">
    <name type="scientific">Caldiarchaeum subterraneum</name>
    <dbReference type="NCBI Taxonomy" id="311458"/>
    <lineage>
        <taxon>Archaea</taxon>
        <taxon>Nitrososphaerota</taxon>
        <taxon>Candidatus Caldarchaeales</taxon>
        <taxon>Candidatus Caldarchaeaceae</taxon>
        <taxon>Candidatus Caldarchaeum</taxon>
    </lineage>
</organism>
<comment type="caution">
    <text evidence="1">The sequence shown here is derived from an EMBL/GenBank/DDBJ whole genome shotgun (WGS) entry which is preliminary data.</text>
</comment>
<gene>
    <name evidence="1" type="ORF">ENT82_06445</name>
</gene>
<reference evidence="1" key="1">
    <citation type="journal article" date="2020" name="mSystems">
        <title>Genome- and Community-Level Interaction Insights into Carbon Utilization and Element Cycling Functions of Hydrothermarchaeota in Hydrothermal Sediment.</title>
        <authorList>
            <person name="Zhou Z."/>
            <person name="Liu Y."/>
            <person name="Xu W."/>
            <person name="Pan J."/>
            <person name="Luo Z.H."/>
            <person name="Li M."/>
        </authorList>
    </citation>
    <scope>NUCLEOTIDE SEQUENCE [LARGE SCALE GENOMIC DNA]</scope>
    <source>
        <strain evidence="1">SpSt-613</strain>
    </source>
</reference>